<sequence>MSEPFTIIDENMKLQIHLHNDNPVQLSKLCESLDGISREYAHFVNLSSEDLNLEPCDSNIYVTQITKGSIIVELGTLVSATYPIIQHSNVIFEFGERLAKIFNWLMSNDEPPENVTTNQLRRLHSALEPTAVDPKGSISIGSININGDIHIHFEADSAKCNALQNRINKEITKMKEPIIGFQNGCAMIWAQTATNRHVDKGIIEAFSSKPVKVTFDNDTLKETMVMREHPYKKIFIVDVMVNSVEDQIVSYHIQRLVDVIDKTEI</sequence>
<protein>
    <submittedName>
        <fullName evidence="1">Uncharacterized protein</fullName>
    </submittedName>
</protein>
<evidence type="ECO:0000313" key="2">
    <source>
        <dbReference type="Proteomes" id="UP000316282"/>
    </source>
</evidence>
<dbReference type="EMBL" id="SDPD01000002">
    <property type="protein sequence ID" value="TPH22924.1"/>
    <property type="molecule type" value="Genomic_DNA"/>
</dbReference>
<organism evidence="1 2">
    <name type="scientific">Haemophilus haemolyticus</name>
    <dbReference type="NCBI Taxonomy" id="726"/>
    <lineage>
        <taxon>Bacteria</taxon>
        <taxon>Pseudomonadati</taxon>
        <taxon>Pseudomonadota</taxon>
        <taxon>Gammaproteobacteria</taxon>
        <taxon>Pasteurellales</taxon>
        <taxon>Pasteurellaceae</taxon>
        <taxon>Haemophilus</taxon>
    </lineage>
</organism>
<gene>
    <name evidence="1" type="ORF">EUX52_02610</name>
</gene>
<proteinExistence type="predicted"/>
<dbReference type="AlphaFoldDB" id="A0A502LJ51"/>
<dbReference type="Proteomes" id="UP000316282">
    <property type="component" value="Unassembled WGS sequence"/>
</dbReference>
<evidence type="ECO:0000313" key="1">
    <source>
        <dbReference type="EMBL" id="TPH22924.1"/>
    </source>
</evidence>
<accession>A0A502LJ51</accession>
<comment type="caution">
    <text evidence="1">The sequence shown here is derived from an EMBL/GenBank/DDBJ whole genome shotgun (WGS) entry which is preliminary data.</text>
</comment>
<name>A0A502LJ51_HAEHA</name>
<reference evidence="1 2" key="1">
    <citation type="submission" date="2019-01" db="EMBL/GenBank/DDBJ databases">
        <title>Comparative genomic analysis identifies haemin-independent Haemophilus haemolyticus: a formal re-classification of Haemophilus intermedius.</title>
        <authorList>
            <person name="Harris T.M."/>
            <person name="Price E.P."/>
            <person name="Sarovich D.S."/>
            <person name="Norskov-Lauritsen N."/>
            <person name="Beissbarth J."/>
            <person name="Chang A.B."/>
            <person name="Smith-Vaughan H.C."/>
        </authorList>
    </citation>
    <scope>NUCLEOTIDE SEQUENCE [LARGE SCALE GENOMIC DNA]</scope>
    <source>
        <strain evidence="1 2">60982 B Hi-1</strain>
    </source>
</reference>